<feature type="non-terminal residue" evidence="1">
    <location>
        <position position="39"/>
    </location>
</feature>
<gene>
    <name evidence="1" type="ORF">NPIL_79151</name>
</gene>
<proteinExistence type="predicted"/>
<reference evidence="1" key="1">
    <citation type="submission" date="2020-08" db="EMBL/GenBank/DDBJ databases">
        <title>Multicomponent nature underlies the extraordinary mechanical properties of spider dragline silk.</title>
        <authorList>
            <person name="Kono N."/>
            <person name="Nakamura H."/>
            <person name="Mori M."/>
            <person name="Yoshida Y."/>
            <person name="Ohtoshi R."/>
            <person name="Malay A.D."/>
            <person name="Moran D.A.P."/>
            <person name="Tomita M."/>
            <person name="Numata K."/>
            <person name="Arakawa K."/>
        </authorList>
    </citation>
    <scope>NUCLEOTIDE SEQUENCE</scope>
</reference>
<evidence type="ECO:0000313" key="1">
    <source>
        <dbReference type="EMBL" id="GFT82703.1"/>
    </source>
</evidence>
<name>A0A8X6U285_NEPPI</name>
<sequence length="39" mass="4649">MILWREEWKAAQPGMKNGTEQWQEEWRSEIQGVKGMNGE</sequence>
<dbReference type="Proteomes" id="UP000887013">
    <property type="component" value="Unassembled WGS sequence"/>
</dbReference>
<organism evidence="1 2">
    <name type="scientific">Nephila pilipes</name>
    <name type="common">Giant wood spider</name>
    <name type="synonym">Nephila maculata</name>
    <dbReference type="NCBI Taxonomy" id="299642"/>
    <lineage>
        <taxon>Eukaryota</taxon>
        <taxon>Metazoa</taxon>
        <taxon>Ecdysozoa</taxon>
        <taxon>Arthropoda</taxon>
        <taxon>Chelicerata</taxon>
        <taxon>Arachnida</taxon>
        <taxon>Araneae</taxon>
        <taxon>Araneomorphae</taxon>
        <taxon>Entelegynae</taxon>
        <taxon>Araneoidea</taxon>
        <taxon>Nephilidae</taxon>
        <taxon>Nephila</taxon>
    </lineage>
</organism>
<accession>A0A8X6U285</accession>
<dbReference type="EMBL" id="BMAW01023432">
    <property type="protein sequence ID" value="GFT82703.1"/>
    <property type="molecule type" value="Genomic_DNA"/>
</dbReference>
<keyword evidence="2" id="KW-1185">Reference proteome</keyword>
<evidence type="ECO:0000313" key="2">
    <source>
        <dbReference type="Proteomes" id="UP000887013"/>
    </source>
</evidence>
<dbReference type="AlphaFoldDB" id="A0A8X6U285"/>
<comment type="caution">
    <text evidence="1">The sequence shown here is derived from an EMBL/GenBank/DDBJ whole genome shotgun (WGS) entry which is preliminary data.</text>
</comment>
<protein>
    <submittedName>
        <fullName evidence="1">Uncharacterized protein</fullName>
    </submittedName>
</protein>